<dbReference type="eggNOG" id="ENOG502SVBD">
    <property type="taxonomic scope" value="Eukaryota"/>
</dbReference>
<protein>
    <submittedName>
        <fullName evidence="5">Glycosylphosphatidylinositol-anchored high density lipoprotein-binding protein 1</fullName>
    </submittedName>
</protein>
<feature type="chain" id="PRO_5001872930" evidence="3">
    <location>
        <begin position="21"/>
        <end position="223"/>
    </location>
</feature>
<dbReference type="SUPFAM" id="SSF57302">
    <property type="entry name" value="Snake toxin-like"/>
    <property type="match status" value="1"/>
</dbReference>
<dbReference type="InterPro" id="IPR045860">
    <property type="entry name" value="Snake_toxin-like_sf"/>
</dbReference>
<dbReference type="GO" id="GO:0005886">
    <property type="term" value="C:plasma membrane"/>
    <property type="evidence" value="ECO:0007669"/>
    <property type="project" value="TreeGrafter"/>
</dbReference>
<dbReference type="GO" id="GO:0035478">
    <property type="term" value="F:chylomicron binding"/>
    <property type="evidence" value="ECO:0007669"/>
    <property type="project" value="TreeGrafter"/>
</dbReference>
<evidence type="ECO:0000259" key="4">
    <source>
        <dbReference type="Pfam" id="PF00087"/>
    </source>
</evidence>
<dbReference type="GO" id="GO:0035473">
    <property type="term" value="F:lipase binding"/>
    <property type="evidence" value="ECO:0007669"/>
    <property type="project" value="TreeGrafter"/>
</dbReference>
<dbReference type="PANTHER" id="PTHR16983">
    <property type="entry name" value="UPAR/LY6 DOMAIN-CONTAINING PROTEIN"/>
    <property type="match status" value="1"/>
</dbReference>
<dbReference type="GO" id="GO:0030550">
    <property type="term" value="F:acetylcholine receptor inhibitor activity"/>
    <property type="evidence" value="ECO:0007669"/>
    <property type="project" value="TreeGrafter"/>
</dbReference>
<feature type="region of interest" description="Disordered" evidence="2">
    <location>
        <begin position="202"/>
        <end position="223"/>
    </location>
</feature>
<feature type="signal peptide" evidence="3">
    <location>
        <begin position="1"/>
        <end position="20"/>
    </location>
</feature>
<dbReference type="Gene3D" id="2.10.60.10">
    <property type="entry name" value="CD59"/>
    <property type="match status" value="1"/>
</dbReference>
<dbReference type="GO" id="GO:0070328">
    <property type="term" value="P:triglyceride homeostasis"/>
    <property type="evidence" value="ECO:0007669"/>
    <property type="project" value="TreeGrafter"/>
</dbReference>
<sequence length="223" mass="23978">MKALGAVVLALLLYGQPGSRQVQEEEDDDREPESYGYDEEEEEEEETNMIAGSRDRALRCYACPLLHYGESCDQMQSCSGSQASCIMLVTHGNTDSGLLTTYSMWCTDSCQPIIKTVEGTQMTETCCQSSMCNVPPWQHPLNGKAGGPQESRAGHPQEGVAVLSNMGTVGVTDKRETAAAQGHTRSSCSFGIQAQHFLPTRASQAEAPGGLSCCSRGEEPDAD</sequence>
<dbReference type="InterPro" id="IPR018363">
    <property type="entry name" value="CD59_antigen_CS"/>
</dbReference>
<reference evidence="5 6" key="1">
    <citation type="submission" date="2013-11" db="EMBL/GenBank/DDBJ databases">
        <title>The Damaraland mole rat (Fukomys damarensis) genome and evolution of African mole rats.</title>
        <authorList>
            <person name="Gladyshev V.N."/>
            <person name="Fang X."/>
        </authorList>
    </citation>
    <scope>NUCLEOTIDE SEQUENCE [LARGE SCALE GENOMIC DNA]</scope>
    <source>
        <tissue evidence="5">Liver</tissue>
    </source>
</reference>
<name>A0A091D994_FUKDA</name>
<evidence type="ECO:0000256" key="1">
    <source>
        <dbReference type="ARBA" id="ARBA00022729"/>
    </source>
</evidence>
<dbReference type="InterPro" id="IPR051110">
    <property type="entry name" value="Ly-6/neurotoxin-like_GPI-ap"/>
</dbReference>
<dbReference type="InterPro" id="IPR035076">
    <property type="entry name" value="Toxin/TOLIP"/>
</dbReference>
<keyword evidence="6" id="KW-1185">Reference proteome</keyword>
<dbReference type="PANTHER" id="PTHR16983:SF12">
    <property type="entry name" value="GLYCOSYLPHOSPHATIDYLINOSITOL-ANCHORED HIGH DENSITY LIPOPROTEIN-BINDING PROTEIN 1"/>
    <property type="match status" value="1"/>
</dbReference>
<dbReference type="FunFam" id="2.10.60.10:FF:000003">
    <property type="entry name" value="lymphocyte antigen 6E isoform X1"/>
    <property type="match status" value="1"/>
</dbReference>
<dbReference type="Proteomes" id="UP000028990">
    <property type="component" value="Unassembled WGS sequence"/>
</dbReference>
<evidence type="ECO:0000313" key="5">
    <source>
        <dbReference type="EMBL" id="KFO26820.1"/>
    </source>
</evidence>
<dbReference type="AlphaFoldDB" id="A0A091D994"/>
<accession>A0A091D994</accession>
<feature type="region of interest" description="Disordered" evidence="2">
    <location>
        <begin position="18"/>
        <end position="49"/>
    </location>
</feature>
<evidence type="ECO:0000256" key="3">
    <source>
        <dbReference type="SAM" id="SignalP"/>
    </source>
</evidence>
<feature type="domain" description="Snake toxin/toxin-like" evidence="4">
    <location>
        <begin position="58"/>
        <end position="133"/>
    </location>
</feature>
<keyword evidence="5" id="KW-0449">Lipoprotein</keyword>
<evidence type="ECO:0000256" key="2">
    <source>
        <dbReference type="SAM" id="MobiDB-lite"/>
    </source>
</evidence>
<gene>
    <name evidence="5" type="ORF">H920_11805</name>
</gene>
<organism evidence="5 6">
    <name type="scientific">Fukomys damarensis</name>
    <name type="common">Damaraland mole rat</name>
    <name type="synonym">Cryptomys damarensis</name>
    <dbReference type="NCBI Taxonomy" id="885580"/>
    <lineage>
        <taxon>Eukaryota</taxon>
        <taxon>Metazoa</taxon>
        <taxon>Chordata</taxon>
        <taxon>Craniata</taxon>
        <taxon>Vertebrata</taxon>
        <taxon>Euteleostomi</taxon>
        <taxon>Mammalia</taxon>
        <taxon>Eutheria</taxon>
        <taxon>Euarchontoglires</taxon>
        <taxon>Glires</taxon>
        <taxon>Rodentia</taxon>
        <taxon>Hystricomorpha</taxon>
        <taxon>Bathyergidae</taxon>
        <taxon>Fukomys</taxon>
    </lineage>
</organism>
<dbReference type="Pfam" id="PF00087">
    <property type="entry name" value="Toxin_TOLIP"/>
    <property type="match status" value="1"/>
</dbReference>
<proteinExistence type="predicted"/>
<dbReference type="STRING" id="885580.ENSFDAP00000018745"/>
<dbReference type="CDD" id="cd23575">
    <property type="entry name" value="TFP_LU_ECD_GPIHBP1"/>
    <property type="match status" value="1"/>
</dbReference>
<dbReference type="EMBL" id="KN123090">
    <property type="protein sequence ID" value="KFO26820.1"/>
    <property type="molecule type" value="Genomic_DNA"/>
</dbReference>
<keyword evidence="1 3" id="KW-0732">Signal</keyword>
<dbReference type="PROSITE" id="PS00983">
    <property type="entry name" value="LY6_UPAR"/>
    <property type="match status" value="1"/>
</dbReference>
<evidence type="ECO:0000313" key="6">
    <source>
        <dbReference type="Proteomes" id="UP000028990"/>
    </source>
</evidence>
<feature type="compositionally biased region" description="Acidic residues" evidence="2">
    <location>
        <begin position="24"/>
        <end position="47"/>
    </location>
</feature>